<dbReference type="EMBL" id="BAMD01000027">
    <property type="protein sequence ID" value="GAF03611.1"/>
    <property type="molecule type" value="Genomic_DNA"/>
</dbReference>
<proteinExistence type="predicted"/>
<gene>
    <name evidence="1" type="ORF">JCM21142_52289</name>
</gene>
<accession>W7YGU4</accession>
<reference evidence="1 2" key="1">
    <citation type="journal article" date="2014" name="Genome Announc.">
        <title>Draft Genome Sequence of Cytophaga fermentans JCM 21142T, a Facultative Anaerobe Isolated from Marine Mud.</title>
        <authorList>
            <person name="Starns D."/>
            <person name="Oshima K."/>
            <person name="Suda W."/>
            <person name="Iino T."/>
            <person name="Yuki M."/>
            <person name="Inoue J."/>
            <person name="Kitamura K."/>
            <person name="Iida T."/>
            <person name="Darby A."/>
            <person name="Hattori M."/>
            <person name="Ohkuma M."/>
        </authorList>
    </citation>
    <scope>NUCLEOTIDE SEQUENCE [LARGE SCALE GENOMIC DNA]</scope>
    <source>
        <strain evidence="1 2">JCM 21142</strain>
    </source>
</reference>
<keyword evidence="2" id="KW-1185">Reference proteome</keyword>
<dbReference type="RefSeq" id="WP_152541761.1">
    <property type="nucleotide sequence ID" value="NZ_BAMD01000027.1"/>
</dbReference>
<protein>
    <submittedName>
        <fullName evidence="1">Uncharacterized protein</fullName>
    </submittedName>
</protein>
<comment type="caution">
    <text evidence="1">The sequence shown here is derived from an EMBL/GenBank/DDBJ whole genome shotgun (WGS) entry which is preliminary data.</text>
</comment>
<dbReference type="AlphaFoldDB" id="W7YGU4"/>
<evidence type="ECO:0000313" key="1">
    <source>
        <dbReference type="EMBL" id="GAF03611.1"/>
    </source>
</evidence>
<dbReference type="OrthoDB" id="1120276at2"/>
<dbReference type="eggNOG" id="ENOG503460Q">
    <property type="taxonomic scope" value="Bacteria"/>
</dbReference>
<name>W7YGU4_9BACT</name>
<dbReference type="Proteomes" id="UP000019402">
    <property type="component" value="Unassembled WGS sequence"/>
</dbReference>
<organism evidence="1 2">
    <name type="scientific">Saccharicrinis fermentans DSM 9555 = JCM 21142</name>
    <dbReference type="NCBI Taxonomy" id="869213"/>
    <lineage>
        <taxon>Bacteria</taxon>
        <taxon>Pseudomonadati</taxon>
        <taxon>Bacteroidota</taxon>
        <taxon>Bacteroidia</taxon>
        <taxon>Marinilabiliales</taxon>
        <taxon>Marinilabiliaceae</taxon>
        <taxon>Saccharicrinis</taxon>
    </lineage>
</organism>
<sequence>MEIISIFVVKICNTIELPNTVDNIELVQEFINETRERISNGVDITFTAKANSELEELMLEYDITVGDVEHTILNLTPENYYRGIDPSGNADFNVCAFRAFVGKDNVEIYLKYGLEEDGLQILIFSNHIPDFPMNQPFRNYGNKKSFNKKK</sequence>
<evidence type="ECO:0000313" key="2">
    <source>
        <dbReference type="Proteomes" id="UP000019402"/>
    </source>
</evidence>